<dbReference type="InterPro" id="IPR037250">
    <property type="entry name" value="NEAT_dom_sf"/>
</dbReference>
<keyword evidence="3" id="KW-0433">Leucine-rich repeat</keyword>
<comment type="caution">
    <text evidence="9">The sequence shown here is derived from an EMBL/GenBank/DDBJ whole genome shotgun (WGS) entry which is preliminary data.</text>
</comment>
<dbReference type="InterPro" id="IPR006635">
    <property type="entry name" value="NEAT_dom"/>
</dbReference>
<dbReference type="Pfam" id="PF05031">
    <property type="entry name" value="NEAT"/>
    <property type="match status" value="1"/>
</dbReference>
<dbReference type="InterPro" id="IPR025875">
    <property type="entry name" value="Leu-rich_rpt_4"/>
</dbReference>
<comment type="similarity">
    <text evidence="2">Belongs to the internalin family.</text>
</comment>
<evidence type="ECO:0000256" key="6">
    <source>
        <dbReference type="SAM" id="MobiDB-lite"/>
    </source>
</evidence>
<feature type="compositionally biased region" description="Basic and acidic residues" evidence="6">
    <location>
        <begin position="880"/>
        <end position="941"/>
    </location>
</feature>
<dbReference type="InterPro" id="IPR014756">
    <property type="entry name" value="Ig_E-set"/>
</dbReference>
<dbReference type="AlphaFoldDB" id="A0A2B0Y1J8"/>
<evidence type="ECO:0000256" key="4">
    <source>
        <dbReference type="ARBA" id="ARBA00022729"/>
    </source>
</evidence>
<dbReference type="EMBL" id="NUXH01000032">
    <property type="protein sequence ID" value="PFL72018.1"/>
    <property type="molecule type" value="Genomic_DNA"/>
</dbReference>
<dbReference type="InterPro" id="IPR050836">
    <property type="entry name" value="SDS22/Internalin_LRR"/>
</dbReference>
<sequence>MKNNKRKHINAMLIAATLSLPFATYSTPALAAVVSEVNKAGHIVKDGTYDVVLKAYNEKTNEESRATTYIKEPKVTIENGKKIVKATLNDSDFFQYLKVEDSQNPGTFHDVKVLSEDKRKNGTKVIQFEIGELGKRYKMQMHIFIPSMGYDEKYQVQFEVNTIHAGNNTVEESKEKKEEQQQVKNIISDNKLQQYINKSVLQRAGINAPITEEDAAQIKELKVYLGKGIESLDGLQYMVNLEEFELHESNVKDISPISAFKNLKKLKLYLNPIENIEPISKLEKLQTLTLRDNKISDLSPISQLKKVKVLDLIGNEITDIKPLFSMDSVTKLYLSNNKISDLTGLEKLDNLRLLWIGNNYIDNLTEIGKMTNLVELEVANAEIRDLTPLANMEQLQSLDLEQNYISDISPISKLNNLYALNLIANEIRDIRPVKELGKRVPIKLQRQKIFLSDGVVNEDIKIPIYDSNGEIVQNIRWQGEEGTLNNGSVKWNSTGEKVYEFKLETDSAESQIRFNGTVYQNIVEKHEDINIIQDKNLQKFINKNGLGRTNLESSITKEDLLQIKSLKIVDGKNQGITDISGLEYMTNIEELVLDNVELKNVDFISNLRNLKTVKLTSNQIENIEPLSKLDKLEKIDISGNDVTDIKPLFTLSALKNLNVSNNKLTDTSLQEIHQLKKLDVLKLNHNEISNVEAISEISMLNELELVENKVVDITPLSKLKNLQWLDLSDNKIQNISIFASMLDLIGLKLPGNEIRDIRPIIQLSQWSTMDIRRQRITLDDVQVNEAVKIPVHDVEGVPLEDITLKSEGGIINEEEGTITWSTPGEKVYEFTFDGNDYLGLGIWFSGEVIQNVVDKIEPKEETTKPVEEEKQEEETSATVVEEKPKEEASKPVAEEKPKEETSKTVVEEKQEETTKPVVEESTKEETTKPVVEEKPKEETTK</sequence>
<gene>
    <name evidence="9" type="ORF">COJ30_09165</name>
</gene>
<feature type="non-terminal residue" evidence="9">
    <location>
        <position position="941"/>
    </location>
</feature>
<name>A0A2B0Y1J8_BACAN</name>
<proteinExistence type="inferred from homology"/>
<protein>
    <submittedName>
        <fullName evidence="9">Internalin</fullName>
    </submittedName>
</protein>
<dbReference type="SMART" id="SM00365">
    <property type="entry name" value="LRR_SD22"/>
    <property type="match status" value="12"/>
</dbReference>
<dbReference type="PANTHER" id="PTHR46652">
    <property type="entry name" value="LEUCINE-RICH REPEAT AND IQ DOMAIN-CONTAINING PROTEIN 1-RELATED"/>
    <property type="match status" value="1"/>
</dbReference>
<dbReference type="SUPFAM" id="SSF81296">
    <property type="entry name" value="E set domains"/>
    <property type="match status" value="1"/>
</dbReference>
<keyword evidence="5" id="KW-0677">Repeat</keyword>
<dbReference type="CDD" id="cd06920">
    <property type="entry name" value="NEAT"/>
    <property type="match status" value="1"/>
</dbReference>
<dbReference type="GO" id="GO:0030313">
    <property type="term" value="C:cell envelope"/>
    <property type="evidence" value="ECO:0007669"/>
    <property type="project" value="UniProtKB-SubCell"/>
</dbReference>
<dbReference type="SMART" id="SM00369">
    <property type="entry name" value="LRR_TYP"/>
    <property type="match status" value="7"/>
</dbReference>
<feature type="chain" id="PRO_5012766999" evidence="7">
    <location>
        <begin position="32"/>
        <end position="941"/>
    </location>
</feature>
<feature type="domain" description="NEAT" evidence="8">
    <location>
        <begin position="44"/>
        <end position="168"/>
    </location>
</feature>
<dbReference type="InterPro" id="IPR032675">
    <property type="entry name" value="LRR_dom_sf"/>
</dbReference>
<dbReference type="RefSeq" id="WP_098555531.1">
    <property type="nucleotide sequence ID" value="NZ_NUXH01000032.1"/>
</dbReference>
<evidence type="ECO:0000259" key="8">
    <source>
        <dbReference type="PROSITE" id="PS50978"/>
    </source>
</evidence>
<dbReference type="Pfam" id="PF00560">
    <property type="entry name" value="LRR_1"/>
    <property type="match status" value="1"/>
</dbReference>
<dbReference type="PROSITE" id="PS51450">
    <property type="entry name" value="LRR"/>
    <property type="match status" value="12"/>
</dbReference>
<dbReference type="SUPFAM" id="SSF52058">
    <property type="entry name" value="L domain-like"/>
    <property type="match status" value="2"/>
</dbReference>
<evidence type="ECO:0000313" key="9">
    <source>
        <dbReference type="EMBL" id="PFL72018.1"/>
    </source>
</evidence>
<accession>A0A2B0Y1J8</accession>
<comment type="subcellular location">
    <subcellularLocation>
        <location evidence="1">Cell envelope</location>
    </subcellularLocation>
</comment>
<organism evidence="9 10">
    <name type="scientific">Bacillus anthracis</name>
    <name type="common">anthrax bacterium</name>
    <dbReference type="NCBI Taxonomy" id="1392"/>
    <lineage>
        <taxon>Bacteria</taxon>
        <taxon>Bacillati</taxon>
        <taxon>Bacillota</taxon>
        <taxon>Bacilli</taxon>
        <taxon>Bacillales</taxon>
        <taxon>Bacillaceae</taxon>
        <taxon>Bacillus</taxon>
        <taxon>Bacillus cereus group</taxon>
    </lineage>
</organism>
<keyword evidence="4 7" id="KW-0732">Signal</keyword>
<dbReference type="Proteomes" id="UP000222851">
    <property type="component" value="Unassembled WGS sequence"/>
</dbReference>
<dbReference type="Gene3D" id="2.60.40.1220">
    <property type="match status" value="2"/>
</dbReference>
<evidence type="ECO:0000313" key="10">
    <source>
        <dbReference type="Proteomes" id="UP000222851"/>
    </source>
</evidence>
<dbReference type="Pfam" id="PF12799">
    <property type="entry name" value="LRR_4"/>
    <property type="match status" value="3"/>
</dbReference>
<dbReference type="Gene3D" id="2.60.40.1850">
    <property type="match status" value="1"/>
</dbReference>
<dbReference type="SMART" id="SM00725">
    <property type="entry name" value="NEAT"/>
    <property type="match status" value="1"/>
</dbReference>
<dbReference type="PROSITE" id="PS50978">
    <property type="entry name" value="NEAT"/>
    <property type="match status" value="1"/>
</dbReference>
<feature type="signal peptide" evidence="7">
    <location>
        <begin position="1"/>
        <end position="31"/>
    </location>
</feature>
<evidence type="ECO:0000256" key="2">
    <source>
        <dbReference type="ARBA" id="ARBA00009432"/>
    </source>
</evidence>
<dbReference type="PANTHER" id="PTHR46652:SF3">
    <property type="entry name" value="LEUCINE-RICH REPEAT-CONTAINING PROTEIN 9"/>
    <property type="match status" value="1"/>
</dbReference>
<feature type="region of interest" description="Disordered" evidence="6">
    <location>
        <begin position="860"/>
        <end position="941"/>
    </location>
</feature>
<evidence type="ECO:0000256" key="5">
    <source>
        <dbReference type="ARBA" id="ARBA00022737"/>
    </source>
</evidence>
<dbReference type="Gene3D" id="3.80.10.10">
    <property type="entry name" value="Ribonuclease Inhibitor"/>
    <property type="match status" value="2"/>
</dbReference>
<evidence type="ECO:0000256" key="7">
    <source>
        <dbReference type="SAM" id="SignalP"/>
    </source>
</evidence>
<dbReference type="InterPro" id="IPR014755">
    <property type="entry name" value="Cu-Rt/internalin_Ig-like"/>
</dbReference>
<reference evidence="9 10" key="1">
    <citation type="submission" date="2017-09" db="EMBL/GenBank/DDBJ databases">
        <title>Large-scale bioinformatics analysis of Bacillus genomes uncovers conserved roles of natural products in bacterial physiology.</title>
        <authorList>
            <consortium name="Agbiome Team Llc"/>
            <person name="Bleich R.M."/>
            <person name="Grubbs K.J."/>
            <person name="Santa Maria K.C."/>
            <person name="Allen S.E."/>
            <person name="Farag S."/>
            <person name="Shank E.A."/>
            <person name="Bowers A."/>
        </authorList>
    </citation>
    <scope>NUCLEOTIDE SEQUENCE [LARGE SCALE GENOMIC DNA]</scope>
    <source>
        <strain evidence="9 10">AFS081271</strain>
    </source>
</reference>
<evidence type="ECO:0000256" key="1">
    <source>
        <dbReference type="ARBA" id="ARBA00004196"/>
    </source>
</evidence>
<dbReference type="InterPro" id="IPR001611">
    <property type="entry name" value="Leu-rich_rpt"/>
</dbReference>
<evidence type="ECO:0000256" key="3">
    <source>
        <dbReference type="ARBA" id="ARBA00022614"/>
    </source>
</evidence>
<dbReference type="InterPro" id="IPR003591">
    <property type="entry name" value="Leu-rich_rpt_typical-subtyp"/>
</dbReference>
<dbReference type="SUPFAM" id="SSF158911">
    <property type="entry name" value="NEAT domain-like"/>
    <property type="match status" value="1"/>
</dbReference>